<dbReference type="AlphaFoldDB" id="A0A6A5GMW0"/>
<proteinExistence type="predicted"/>
<sequence>MWDVSFLSTSDESHEEIWKSWVRMEMVQGNCVANELRGEWKLPDNHREEEQDSDRDIHQDKWNEGLDHQSVEKLGLKVLGGRRDGSGLGDGLANLPVATDTKVEDGEH</sequence>
<organism evidence="2 3">
    <name type="scientific">Caenorhabditis remanei</name>
    <name type="common">Caenorhabditis vulgaris</name>
    <dbReference type="NCBI Taxonomy" id="31234"/>
    <lineage>
        <taxon>Eukaryota</taxon>
        <taxon>Metazoa</taxon>
        <taxon>Ecdysozoa</taxon>
        <taxon>Nematoda</taxon>
        <taxon>Chromadorea</taxon>
        <taxon>Rhabditida</taxon>
        <taxon>Rhabditina</taxon>
        <taxon>Rhabditomorpha</taxon>
        <taxon>Rhabditoidea</taxon>
        <taxon>Rhabditidae</taxon>
        <taxon>Peloderinae</taxon>
        <taxon>Caenorhabditis</taxon>
    </lineage>
</organism>
<reference evidence="2 3" key="1">
    <citation type="submission" date="2019-12" db="EMBL/GenBank/DDBJ databases">
        <title>Chromosome-level assembly of the Caenorhabditis remanei genome.</title>
        <authorList>
            <person name="Teterina A.A."/>
            <person name="Willis J.H."/>
            <person name="Phillips P.C."/>
        </authorList>
    </citation>
    <scope>NUCLEOTIDE SEQUENCE [LARGE SCALE GENOMIC DNA]</scope>
    <source>
        <strain evidence="2 3">PX506</strain>
        <tissue evidence="2">Whole organism</tissue>
    </source>
</reference>
<evidence type="ECO:0000313" key="3">
    <source>
        <dbReference type="Proteomes" id="UP000483820"/>
    </source>
</evidence>
<feature type="region of interest" description="Disordered" evidence="1">
    <location>
        <begin position="40"/>
        <end position="64"/>
    </location>
</feature>
<accession>A0A6A5GMW0</accession>
<evidence type="ECO:0000313" key="2">
    <source>
        <dbReference type="EMBL" id="KAF1755679.1"/>
    </source>
</evidence>
<dbReference type="KEGG" id="crq:GCK72_012129"/>
<gene>
    <name evidence="2" type="ORF">GCK72_012129</name>
</gene>
<evidence type="ECO:0000256" key="1">
    <source>
        <dbReference type="SAM" id="MobiDB-lite"/>
    </source>
</evidence>
<dbReference type="EMBL" id="WUAV01000004">
    <property type="protein sequence ID" value="KAF1755679.1"/>
    <property type="molecule type" value="Genomic_DNA"/>
</dbReference>
<dbReference type="CTD" id="78775353"/>
<feature type="region of interest" description="Disordered" evidence="1">
    <location>
        <begin position="84"/>
        <end position="108"/>
    </location>
</feature>
<dbReference type="GeneID" id="78775353"/>
<protein>
    <submittedName>
        <fullName evidence="2">Uncharacterized protein</fullName>
    </submittedName>
</protein>
<comment type="caution">
    <text evidence="2">The sequence shown here is derived from an EMBL/GenBank/DDBJ whole genome shotgun (WGS) entry which is preliminary data.</text>
</comment>
<dbReference type="RefSeq" id="XP_053583635.1">
    <property type="nucleotide sequence ID" value="XM_053728863.1"/>
</dbReference>
<name>A0A6A5GMW0_CAERE</name>
<dbReference type="Proteomes" id="UP000483820">
    <property type="component" value="Chromosome IV"/>
</dbReference>